<dbReference type="InterPro" id="IPR011010">
    <property type="entry name" value="DNA_brk_join_enz"/>
</dbReference>
<reference evidence="6" key="1">
    <citation type="submission" date="2020-03" db="EMBL/GenBank/DDBJ databases">
        <title>The deep terrestrial virosphere.</title>
        <authorList>
            <person name="Holmfeldt K."/>
            <person name="Nilsson E."/>
            <person name="Simone D."/>
            <person name="Lopez-Fernandez M."/>
            <person name="Wu X."/>
            <person name="de Brujin I."/>
            <person name="Lundin D."/>
            <person name="Andersson A."/>
            <person name="Bertilsson S."/>
            <person name="Dopson M."/>
        </authorList>
    </citation>
    <scope>NUCLEOTIDE SEQUENCE</scope>
    <source>
        <strain evidence="6">TM448B03985</strain>
    </source>
</reference>
<feature type="domain" description="Core-binding (CB)" evidence="5">
    <location>
        <begin position="85"/>
        <end position="164"/>
    </location>
</feature>
<name>A0A6M3Y1X5_9ZZZZ</name>
<dbReference type="InterPro" id="IPR050090">
    <property type="entry name" value="Tyrosine_recombinase_XerCD"/>
</dbReference>
<dbReference type="SUPFAM" id="SSF56349">
    <property type="entry name" value="DNA breaking-rejoining enzymes"/>
    <property type="match status" value="1"/>
</dbReference>
<evidence type="ECO:0000313" key="6">
    <source>
        <dbReference type="EMBL" id="QJI03024.1"/>
    </source>
</evidence>
<protein>
    <submittedName>
        <fullName evidence="6">Putative site-specific tyrosine recombinase</fullName>
    </submittedName>
</protein>
<dbReference type="PROSITE" id="PS51900">
    <property type="entry name" value="CB"/>
    <property type="match status" value="1"/>
</dbReference>
<evidence type="ECO:0000256" key="3">
    <source>
        <dbReference type="SAM" id="MobiDB-lite"/>
    </source>
</evidence>
<dbReference type="InterPro" id="IPR013762">
    <property type="entry name" value="Integrase-like_cat_sf"/>
</dbReference>
<evidence type="ECO:0000259" key="5">
    <source>
        <dbReference type="PROSITE" id="PS51900"/>
    </source>
</evidence>
<dbReference type="PROSITE" id="PS51898">
    <property type="entry name" value="TYR_RECOMBINASE"/>
    <property type="match status" value="1"/>
</dbReference>
<gene>
    <name evidence="6" type="ORF">TM448B03985_0010</name>
</gene>
<dbReference type="CDD" id="cd00397">
    <property type="entry name" value="DNA_BRE_C"/>
    <property type="match status" value="1"/>
</dbReference>
<accession>A0A6M3Y1X5</accession>
<evidence type="ECO:0000256" key="2">
    <source>
        <dbReference type="ARBA" id="ARBA00023172"/>
    </source>
</evidence>
<evidence type="ECO:0000256" key="1">
    <source>
        <dbReference type="ARBA" id="ARBA00023125"/>
    </source>
</evidence>
<dbReference type="InterPro" id="IPR026870">
    <property type="entry name" value="Zinc_ribbon_dom"/>
</dbReference>
<dbReference type="AlphaFoldDB" id="A0A6M3Y1X5"/>
<dbReference type="PANTHER" id="PTHR30349">
    <property type="entry name" value="PHAGE INTEGRASE-RELATED"/>
    <property type="match status" value="1"/>
</dbReference>
<dbReference type="GO" id="GO:0006310">
    <property type="term" value="P:DNA recombination"/>
    <property type="evidence" value="ECO:0007669"/>
    <property type="project" value="UniProtKB-KW"/>
</dbReference>
<organism evidence="6">
    <name type="scientific">viral metagenome</name>
    <dbReference type="NCBI Taxonomy" id="1070528"/>
    <lineage>
        <taxon>unclassified sequences</taxon>
        <taxon>metagenomes</taxon>
        <taxon>organismal metagenomes</taxon>
    </lineage>
</organism>
<evidence type="ECO:0000259" key="4">
    <source>
        <dbReference type="PROSITE" id="PS51898"/>
    </source>
</evidence>
<dbReference type="Pfam" id="PF13240">
    <property type="entry name" value="Zn_Ribbon_1"/>
    <property type="match status" value="1"/>
</dbReference>
<dbReference type="PANTHER" id="PTHR30349:SF87">
    <property type="entry name" value="TRANSPOSASE A"/>
    <property type="match status" value="1"/>
</dbReference>
<feature type="region of interest" description="Disordered" evidence="3">
    <location>
        <begin position="1"/>
        <end position="71"/>
    </location>
</feature>
<keyword evidence="2" id="KW-0233">DNA recombination</keyword>
<dbReference type="Gene3D" id="1.10.443.10">
    <property type="entry name" value="Intergrase catalytic core"/>
    <property type="match status" value="1"/>
</dbReference>
<dbReference type="GO" id="GO:0015074">
    <property type="term" value="P:DNA integration"/>
    <property type="evidence" value="ECO:0007669"/>
    <property type="project" value="InterPro"/>
</dbReference>
<feature type="domain" description="Tyr recombinase" evidence="4">
    <location>
        <begin position="185"/>
        <end position="363"/>
    </location>
</feature>
<proteinExistence type="predicted"/>
<keyword evidence="1" id="KW-0238">DNA-binding</keyword>
<dbReference type="InterPro" id="IPR002104">
    <property type="entry name" value="Integrase_catalytic"/>
</dbReference>
<sequence>MSETKSRERSLVDELDWEPEKHEVKSPVDEPDREPEKHEVKSPVDEPGREPGRFKMKHRAVPGQDGKTSDQRQIQYTIDNEALLPAQRNVLKRYDQECDKNNGLSISGRLSQLSVLSLLARKVRKPWKEMTKEDIENYIFGLELAHSSMDTHKIYIRKFFKWLYKSKDFPEIVEWITLQKNRKRKLPDDILTPGEIKMMIDAAGYNLRDRALISVLYESGCRLGEIAGVKLKDVTSDQYGIVIIVHGKTGDRRIRLIDSVPDLTQWMNVHPNRDGDKPLFVHERNAEKPLEEKGIYLTVRKLAKKAGITKRVHPHLFRHTRSTHLAKDFTDSELKIMQGWTPGSRMTEIYVHLSGADIDNKRLEKAGLLTRDEARKEDDSLKARVCPRCRTINPSTARFCPKCGMALDIETSVKIDTGESGMALELMDLMQREPRLLEMLKNVTPAGKG</sequence>
<dbReference type="InterPro" id="IPR044068">
    <property type="entry name" value="CB"/>
</dbReference>
<dbReference type="EMBL" id="MT145051">
    <property type="protein sequence ID" value="QJI03024.1"/>
    <property type="molecule type" value="Genomic_DNA"/>
</dbReference>
<dbReference type="Pfam" id="PF00589">
    <property type="entry name" value="Phage_integrase"/>
    <property type="match status" value="1"/>
</dbReference>
<dbReference type="GO" id="GO:0003677">
    <property type="term" value="F:DNA binding"/>
    <property type="evidence" value="ECO:0007669"/>
    <property type="project" value="UniProtKB-KW"/>
</dbReference>
<feature type="compositionally biased region" description="Basic and acidic residues" evidence="3">
    <location>
        <begin position="1"/>
        <end position="53"/>
    </location>
</feature>